<name>A0ABS0D2D8_9NOCA</name>
<accession>A0ABS0D2D8</accession>
<dbReference type="Proteomes" id="UP000702209">
    <property type="component" value="Unassembled WGS sequence"/>
</dbReference>
<gene>
    <name evidence="2" type="ORF">IU459_31420</name>
    <name evidence="3" type="ORF">IU459_36725</name>
</gene>
<feature type="domain" description="Aldehyde dehydrogenase" evidence="1">
    <location>
        <begin position="5"/>
        <end position="37"/>
    </location>
</feature>
<evidence type="ECO:0000259" key="1">
    <source>
        <dbReference type="Pfam" id="PF00171"/>
    </source>
</evidence>
<dbReference type="InterPro" id="IPR016161">
    <property type="entry name" value="Ald_DH/histidinol_DH"/>
</dbReference>
<feature type="non-terminal residue" evidence="3">
    <location>
        <position position="1"/>
    </location>
</feature>
<evidence type="ECO:0000313" key="3">
    <source>
        <dbReference type="EMBL" id="MBF6303012.1"/>
    </source>
</evidence>
<dbReference type="Gene3D" id="3.40.309.10">
    <property type="entry name" value="Aldehyde Dehydrogenase, Chain A, domain 2"/>
    <property type="match status" value="1"/>
</dbReference>
<organism evidence="3 4">
    <name type="scientific">Nocardia amamiensis</name>
    <dbReference type="NCBI Taxonomy" id="404578"/>
    <lineage>
        <taxon>Bacteria</taxon>
        <taxon>Bacillati</taxon>
        <taxon>Actinomycetota</taxon>
        <taxon>Actinomycetes</taxon>
        <taxon>Mycobacteriales</taxon>
        <taxon>Nocardiaceae</taxon>
        <taxon>Nocardia</taxon>
    </lineage>
</organism>
<dbReference type="InterPro" id="IPR016163">
    <property type="entry name" value="Ald_DH_C"/>
</dbReference>
<reference evidence="3 4" key="1">
    <citation type="submission" date="2020-10" db="EMBL/GenBank/DDBJ databases">
        <title>Identification of Nocardia species via Next-generation sequencing and recognition of intraspecies genetic diversity.</title>
        <authorList>
            <person name="Li P."/>
            <person name="Li P."/>
            <person name="Lu B."/>
        </authorList>
    </citation>
    <scope>NUCLEOTIDE SEQUENCE [LARGE SCALE GENOMIC DNA]</scope>
    <source>
        <strain evidence="3 4">BJ06-0157</strain>
    </source>
</reference>
<dbReference type="Pfam" id="PF00171">
    <property type="entry name" value="Aldedh"/>
    <property type="match status" value="1"/>
</dbReference>
<evidence type="ECO:0000313" key="4">
    <source>
        <dbReference type="Proteomes" id="UP000702209"/>
    </source>
</evidence>
<dbReference type="SUPFAM" id="SSF53720">
    <property type="entry name" value="ALDH-like"/>
    <property type="match status" value="1"/>
</dbReference>
<sequence>QYNGFDTALPFGGYKQSGWGRELGSAALDLYTQTKAVNIAL</sequence>
<proteinExistence type="predicted"/>
<comment type="caution">
    <text evidence="3">The sequence shown here is derived from an EMBL/GenBank/DDBJ whole genome shotgun (WGS) entry which is preliminary data.</text>
</comment>
<dbReference type="EMBL" id="JADLQX010000103">
    <property type="protein sequence ID" value="MBF6303012.1"/>
    <property type="molecule type" value="Genomic_DNA"/>
</dbReference>
<dbReference type="EMBL" id="JADLQX010000036">
    <property type="protein sequence ID" value="MBF6302023.1"/>
    <property type="molecule type" value="Genomic_DNA"/>
</dbReference>
<dbReference type="InterPro" id="IPR015590">
    <property type="entry name" value="Aldehyde_DH_dom"/>
</dbReference>
<dbReference type="RefSeq" id="WP_195133225.1">
    <property type="nucleotide sequence ID" value="NZ_JADLQX010000036.1"/>
</dbReference>
<evidence type="ECO:0000313" key="2">
    <source>
        <dbReference type="EMBL" id="MBF6302023.1"/>
    </source>
</evidence>
<keyword evidence="4" id="KW-1185">Reference proteome</keyword>
<protein>
    <submittedName>
        <fullName evidence="3">Aldehyde dehydrogenase family protein</fullName>
    </submittedName>
</protein>
<dbReference type="PANTHER" id="PTHR11699">
    <property type="entry name" value="ALDEHYDE DEHYDROGENASE-RELATED"/>
    <property type="match status" value="1"/>
</dbReference>